<proteinExistence type="predicted"/>
<gene>
    <name evidence="1" type="ORF">vBAfaPQDWS595_56</name>
</gene>
<reference evidence="1" key="1">
    <citation type="submission" date="2021-09" db="EMBL/GenBank/DDBJ databases">
        <title>Complete genome analysis of a novel Alcaligenes phage vB_Af_QDWS595.</title>
        <authorList>
            <person name="Jing Y."/>
            <person name="Wang J."/>
        </authorList>
    </citation>
    <scope>NUCLEOTIDE SEQUENCE</scope>
</reference>
<evidence type="ECO:0000313" key="1">
    <source>
        <dbReference type="EMBL" id="UCR75540.1"/>
    </source>
</evidence>
<name>A0AAE9BZI5_9CAUD</name>
<accession>A0AAE9BZI5</accession>
<evidence type="ECO:0000313" key="2">
    <source>
        <dbReference type="Proteomes" id="UP000827952"/>
    </source>
</evidence>
<protein>
    <submittedName>
        <fullName evidence="1">Uncharacterized protein</fullName>
    </submittedName>
</protein>
<dbReference type="Proteomes" id="UP000827952">
    <property type="component" value="Segment"/>
</dbReference>
<keyword evidence="2" id="KW-1185">Reference proteome</keyword>
<sequence>MNFKNIGVAGTMPGTDAWTVGCFPSGEVPVGTELFMKDTRKHTVNAAVEAIKFSLRNDIDEGDSFLRCWNEGDFKGCRKWWPEAPEDCYIGADPLHPETKKLLAGPTIEELLGCIGVNQETNTISGAHDIKAFAECVLKHWGNQ</sequence>
<organism evidence="1 2">
    <name type="scientific">Alcaligenes phage vB_Af_QDWS595</name>
    <dbReference type="NCBI Taxonomy" id="2877946"/>
    <lineage>
        <taxon>Viruses</taxon>
        <taxon>Duplodnaviria</taxon>
        <taxon>Heunggongvirae</taxon>
        <taxon>Uroviricota</taxon>
        <taxon>Caudoviricetes</taxon>
        <taxon>Schitoviridae</taxon>
        <taxon>Petruschkyvirus</taxon>
        <taxon>Petruschkyvirus QDWS595</taxon>
    </lineage>
</organism>
<dbReference type="EMBL" id="OK149171">
    <property type="protein sequence ID" value="UCR75540.1"/>
    <property type="molecule type" value="Genomic_DNA"/>
</dbReference>